<dbReference type="InterPro" id="IPR005746">
    <property type="entry name" value="Thioredoxin"/>
</dbReference>
<dbReference type="Gene3D" id="3.40.30.10">
    <property type="entry name" value="Glutaredoxin"/>
    <property type="match status" value="1"/>
</dbReference>
<evidence type="ECO:0000259" key="10">
    <source>
        <dbReference type="PROSITE" id="PS51352"/>
    </source>
</evidence>
<dbReference type="InterPro" id="IPR017937">
    <property type="entry name" value="Thioredoxin_CS"/>
</dbReference>
<evidence type="ECO:0000256" key="7">
    <source>
        <dbReference type="PIRNR" id="PIRNR000077"/>
    </source>
</evidence>
<dbReference type="GO" id="GO:0015035">
    <property type="term" value="F:protein-disulfide reductase activity"/>
    <property type="evidence" value="ECO:0007669"/>
    <property type="project" value="UniProtKB-UniRule"/>
</dbReference>
<feature type="site" description="Contributes to redox potential value" evidence="8">
    <location>
        <position position="36"/>
    </location>
</feature>
<evidence type="ECO:0000313" key="11">
    <source>
        <dbReference type="EMBL" id="ROQ93553.1"/>
    </source>
</evidence>
<evidence type="ECO:0000256" key="4">
    <source>
        <dbReference type="ARBA" id="ARBA00023157"/>
    </source>
</evidence>
<evidence type="ECO:0000256" key="5">
    <source>
        <dbReference type="ARBA" id="ARBA00023284"/>
    </source>
</evidence>
<comment type="similarity">
    <text evidence="1 7">Belongs to the thioredoxin family.</text>
</comment>
<feature type="active site" description="Nucleophile" evidence="8">
    <location>
        <position position="34"/>
    </location>
</feature>
<reference evidence="11 12" key="1">
    <citation type="submission" date="2018-11" db="EMBL/GenBank/DDBJ databases">
        <title>Genomic Encyclopedia of Type Strains, Phase IV (KMG-IV): sequencing the most valuable type-strain genomes for metagenomic binning, comparative biology and taxonomic classification.</title>
        <authorList>
            <person name="Goeker M."/>
        </authorList>
    </citation>
    <scope>NUCLEOTIDE SEQUENCE [LARGE SCALE GENOMIC DNA]</scope>
    <source>
        <strain evidence="11 12">DSM 22027</strain>
    </source>
</reference>
<dbReference type="GO" id="GO:0045454">
    <property type="term" value="P:cell redox homeostasis"/>
    <property type="evidence" value="ECO:0007669"/>
    <property type="project" value="TreeGrafter"/>
</dbReference>
<dbReference type="RefSeq" id="WP_123290044.1">
    <property type="nucleotide sequence ID" value="NZ_RJVA01000011.1"/>
</dbReference>
<feature type="disulfide bond" description="Redox-active" evidence="9">
    <location>
        <begin position="34"/>
        <end position="37"/>
    </location>
</feature>
<dbReference type="CDD" id="cd02947">
    <property type="entry name" value="TRX_family"/>
    <property type="match status" value="1"/>
</dbReference>
<evidence type="ECO:0000256" key="2">
    <source>
        <dbReference type="ARBA" id="ARBA00022448"/>
    </source>
</evidence>
<dbReference type="InterPro" id="IPR013766">
    <property type="entry name" value="Thioredoxin_domain"/>
</dbReference>
<keyword evidence="4 9" id="KW-1015">Disulfide bond</keyword>
<dbReference type="GO" id="GO:0005829">
    <property type="term" value="C:cytosol"/>
    <property type="evidence" value="ECO:0007669"/>
    <property type="project" value="TreeGrafter"/>
</dbReference>
<evidence type="ECO:0000256" key="6">
    <source>
        <dbReference type="NCBIfam" id="TIGR01068"/>
    </source>
</evidence>
<keyword evidence="3" id="KW-0249">Electron transport</keyword>
<dbReference type="SUPFAM" id="SSF52833">
    <property type="entry name" value="Thioredoxin-like"/>
    <property type="match status" value="1"/>
</dbReference>
<dbReference type="InterPro" id="IPR036249">
    <property type="entry name" value="Thioredoxin-like_sf"/>
</dbReference>
<dbReference type="OrthoDB" id="9790390at2"/>
<dbReference type="PANTHER" id="PTHR45663:SF11">
    <property type="entry name" value="GEO12009P1"/>
    <property type="match status" value="1"/>
</dbReference>
<evidence type="ECO:0000256" key="9">
    <source>
        <dbReference type="PIRSR" id="PIRSR000077-4"/>
    </source>
</evidence>
<organism evidence="11 12">
    <name type="scientific">Desulfosoma caldarium</name>
    <dbReference type="NCBI Taxonomy" id="610254"/>
    <lineage>
        <taxon>Bacteria</taxon>
        <taxon>Pseudomonadati</taxon>
        <taxon>Thermodesulfobacteriota</taxon>
        <taxon>Syntrophobacteria</taxon>
        <taxon>Syntrophobacterales</taxon>
        <taxon>Syntrophobacteraceae</taxon>
        <taxon>Desulfosoma</taxon>
    </lineage>
</organism>
<keyword evidence="12" id="KW-1185">Reference proteome</keyword>
<dbReference type="NCBIfam" id="TIGR01068">
    <property type="entry name" value="thioredoxin"/>
    <property type="match status" value="1"/>
</dbReference>
<proteinExistence type="inferred from homology"/>
<comment type="caution">
    <text evidence="11">The sequence shown here is derived from an EMBL/GenBank/DDBJ whole genome shotgun (WGS) entry which is preliminary data.</text>
</comment>
<gene>
    <name evidence="11" type="ORF">EDC27_1581</name>
</gene>
<dbReference type="PROSITE" id="PS51352">
    <property type="entry name" value="THIOREDOXIN_2"/>
    <property type="match status" value="1"/>
</dbReference>
<dbReference type="PIRSF" id="PIRSF000077">
    <property type="entry name" value="Thioredoxin"/>
    <property type="match status" value="1"/>
</dbReference>
<dbReference type="PANTHER" id="PTHR45663">
    <property type="entry name" value="GEO12009P1"/>
    <property type="match status" value="1"/>
</dbReference>
<accession>A0A3N1UTS7</accession>
<dbReference type="PRINTS" id="PR00421">
    <property type="entry name" value="THIOREDOXIN"/>
</dbReference>
<feature type="active site" description="Nucleophile" evidence="8">
    <location>
        <position position="37"/>
    </location>
</feature>
<evidence type="ECO:0000313" key="12">
    <source>
        <dbReference type="Proteomes" id="UP000276223"/>
    </source>
</evidence>
<keyword evidence="2" id="KW-0813">Transport</keyword>
<protein>
    <recommendedName>
        <fullName evidence="6 7">Thioredoxin</fullName>
    </recommendedName>
</protein>
<dbReference type="Proteomes" id="UP000276223">
    <property type="component" value="Unassembled WGS sequence"/>
</dbReference>
<dbReference type="PROSITE" id="PS00194">
    <property type="entry name" value="THIOREDOXIN_1"/>
    <property type="match status" value="1"/>
</dbReference>
<dbReference type="AlphaFoldDB" id="A0A3N1UTS7"/>
<evidence type="ECO:0000256" key="3">
    <source>
        <dbReference type="ARBA" id="ARBA00022982"/>
    </source>
</evidence>
<dbReference type="Pfam" id="PF00085">
    <property type="entry name" value="Thioredoxin"/>
    <property type="match status" value="1"/>
</dbReference>
<sequence>MAGKNIIEITDSSFEQDVLQSSIPVLVDFWAPWCGPCRAIAPVIEELSAEYAGKLKVAKCNVDENPNTPARFGIRAIPTLILFKNGTVTEQITGAVAKSQITAAVDKVVS</sequence>
<feature type="site" description="Deprotonates C-terminal active site Cys" evidence="8">
    <location>
        <position position="28"/>
    </location>
</feature>
<name>A0A3N1UTS7_9BACT</name>
<evidence type="ECO:0000256" key="8">
    <source>
        <dbReference type="PIRSR" id="PIRSR000077-1"/>
    </source>
</evidence>
<feature type="site" description="Contributes to redox potential value" evidence="8">
    <location>
        <position position="35"/>
    </location>
</feature>
<evidence type="ECO:0000256" key="1">
    <source>
        <dbReference type="ARBA" id="ARBA00008987"/>
    </source>
</evidence>
<feature type="domain" description="Thioredoxin" evidence="10">
    <location>
        <begin position="1"/>
        <end position="110"/>
    </location>
</feature>
<dbReference type="EMBL" id="RJVA01000011">
    <property type="protein sequence ID" value="ROQ93553.1"/>
    <property type="molecule type" value="Genomic_DNA"/>
</dbReference>
<dbReference type="FunFam" id="3.40.30.10:FF:000001">
    <property type="entry name" value="Thioredoxin"/>
    <property type="match status" value="1"/>
</dbReference>
<keyword evidence="5 9" id="KW-0676">Redox-active center</keyword>